<dbReference type="HOGENOM" id="CLU_767134_0_0_12"/>
<evidence type="ECO:0000313" key="2">
    <source>
        <dbReference type="EMBL" id="AEJ19230.1"/>
    </source>
</evidence>
<dbReference type="KEGG" id="scd:Spica_1082"/>
<gene>
    <name evidence="2" type="ordered locus">Spica_1082</name>
</gene>
<organism evidence="2 3">
    <name type="scientific">Gracilinema caldarium (strain ATCC 51460 / DSM 7334 / H1)</name>
    <name type="common">Treponema caldarium</name>
    <dbReference type="NCBI Taxonomy" id="744872"/>
    <lineage>
        <taxon>Bacteria</taxon>
        <taxon>Pseudomonadati</taxon>
        <taxon>Spirochaetota</taxon>
        <taxon>Spirochaetia</taxon>
        <taxon>Spirochaetales</taxon>
        <taxon>Breznakiellaceae</taxon>
        <taxon>Gracilinema</taxon>
    </lineage>
</organism>
<proteinExistence type="predicted"/>
<feature type="domain" description="NAD glycohydrolase translocation F5/8 type C" evidence="1">
    <location>
        <begin position="213"/>
        <end position="314"/>
    </location>
</feature>
<dbReference type="AlphaFoldDB" id="F8EYZ9"/>
<reference evidence="3" key="1">
    <citation type="journal article" date="2013" name="Stand. Genomic Sci.">
        <title>Genome sequence of the thermophilic fresh-water bacterium Spirochaeta caldaria type strain (H1(T)), reclassification of Spirochaeta caldaria, Spirochaeta stenostrepta, and Spirochaeta zuelzerae in the genus Treponema as Treponema caldaria comb. nov., Treponema stenostrepta comb. nov., and Treponema zuelzerae comb. nov., and emendation of the genus Treponema.</title>
        <authorList>
            <person name="Abt B."/>
            <person name="Goker M."/>
            <person name="Scheuner C."/>
            <person name="Han C."/>
            <person name="Lu M."/>
            <person name="Misra M."/>
            <person name="Lapidus A."/>
            <person name="Nolan M."/>
            <person name="Lucas S."/>
            <person name="Hammon N."/>
            <person name="Deshpande S."/>
            <person name="Cheng J.F."/>
            <person name="Tapia R."/>
            <person name="Goodwin L.A."/>
            <person name="Pitluck S."/>
            <person name="Liolios K."/>
            <person name="Pagani I."/>
            <person name="Ivanova N."/>
            <person name="Mavromatis K."/>
            <person name="Mikhailova N."/>
            <person name="Huntemann M."/>
            <person name="Pati A."/>
            <person name="Chen A."/>
            <person name="Palaniappan K."/>
            <person name="Land M."/>
            <person name="Hauser L."/>
            <person name="Jeffries C.D."/>
            <person name="Rohde M."/>
            <person name="Spring S."/>
            <person name="Gronow S."/>
            <person name="Detter J.C."/>
            <person name="Bristow J."/>
            <person name="Eisen J.A."/>
            <person name="Markowitz V."/>
            <person name="Hugenholtz P."/>
            <person name="Kyrpides N.C."/>
            <person name="Woyke T."/>
            <person name="Klenk H.P."/>
        </authorList>
    </citation>
    <scope>NUCLEOTIDE SEQUENCE</scope>
    <source>
        <strain evidence="3">ATCC 51460 / DSM 7334 / H1</strain>
    </source>
</reference>
<dbReference type="RefSeq" id="WP_013968541.1">
    <property type="nucleotide sequence ID" value="NC_015732.1"/>
</dbReference>
<dbReference type="NCBIfam" id="NF047619">
    <property type="entry name" value="NADase_discoid"/>
    <property type="match status" value="1"/>
</dbReference>
<dbReference type="STRING" id="744872.Spica_1082"/>
<dbReference type="EMBL" id="CP002868">
    <property type="protein sequence ID" value="AEJ19230.1"/>
    <property type="molecule type" value="Genomic_DNA"/>
</dbReference>
<dbReference type="Pfam" id="PF25302">
    <property type="entry name" value="NADase_transloc"/>
    <property type="match status" value="1"/>
</dbReference>
<accession>F8EYZ9</accession>
<protein>
    <recommendedName>
        <fullName evidence="1">NAD glycohydrolase translocation F5/8 type C domain-containing protein</fullName>
    </recommendedName>
</protein>
<evidence type="ECO:0000313" key="3">
    <source>
        <dbReference type="Proteomes" id="UP000000503"/>
    </source>
</evidence>
<dbReference type="OrthoDB" id="370758at2"/>
<dbReference type="InterPro" id="IPR057561">
    <property type="entry name" value="NADase_transloc"/>
</dbReference>
<dbReference type="eggNOG" id="ENOG502ZZ3F">
    <property type="taxonomic scope" value="Bacteria"/>
</dbReference>
<name>F8EYZ9_GRAC1</name>
<dbReference type="Proteomes" id="UP000000503">
    <property type="component" value="Chromosome"/>
</dbReference>
<keyword evidence="3" id="KW-1185">Reference proteome</keyword>
<sequence>MKNKLLTLFNMSLVIFNIFGEEQDVWIFPTISYIQRIENYNTNFDFINSHYKYYSLEKPLHDYPFIVADNNYIYLRETKPILRIERKRIQTEADGFQTVQEGDTKWVIITGGGYVAKNRIPPKLSESYVSNFKRLQEFQEGLLQKNLNLRNPYFDVTFILPQVIKRVTLSSPFLEETIRGVKYLYNDDIIQYRWFYYYLNRGLVAMYFVNDPTPMVEGAPGNGVGLTIDIEFHIPSDNVVVLNGFVDMERRHLYKRNARMKKVAVQSETFAFEYEFEDYVHFAQIDFPETTNKVRLTVLEVFEGSHYDDLCISGLFTNPDIKHTRNSPLVYELLHEAQREPVTIFV</sequence>
<evidence type="ECO:0000259" key="1">
    <source>
        <dbReference type="Pfam" id="PF25302"/>
    </source>
</evidence>